<dbReference type="RefSeq" id="WP_070739915.1">
    <property type="nucleotide sequence ID" value="NZ_MDZA01000022.1"/>
</dbReference>
<comment type="caution">
    <text evidence="1">The sequence shown here is derived from an EMBL/GenBank/DDBJ whole genome shotgun (WGS) entry which is preliminary data.</text>
</comment>
<dbReference type="AlphaFoldDB" id="A0A1G1TM49"/>
<dbReference type="Proteomes" id="UP000177506">
    <property type="component" value="Unassembled WGS sequence"/>
</dbReference>
<accession>A0A1G1TM49</accession>
<dbReference type="EMBL" id="MDZA01000022">
    <property type="protein sequence ID" value="OGX91922.1"/>
    <property type="molecule type" value="Genomic_DNA"/>
</dbReference>
<reference evidence="1 2" key="1">
    <citation type="submission" date="2016-08" db="EMBL/GenBank/DDBJ databases">
        <title>Hymenobacter coccineus sp. nov., Hymenobacter lapidarius sp. nov. and Hymenobacter glacialis sp. nov., isolated from Antarctic soil.</title>
        <authorList>
            <person name="Sedlacek I."/>
            <person name="Kralova S."/>
            <person name="Kyrova K."/>
            <person name="Maslanova I."/>
            <person name="Stankova E."/>
            <person name="Vrbovska V."/>
            <person name="Nemec M."/>
            <person name="Bartak M."/>
            <person name="Svec P."/>
            <person name="Busse H.-J."/>
            <person name="Pantucek R."/>
        </authorList>
    </citation>
    <scope>NUCLEOTIDE SEQUENCE [LARGE SCALE GENOMIC DNA]</scope>
    <source>
        <strain evidence="1 2">CCM 8649</strain>
    </source>
</reference>
<name>A0A1G1TM49_9BACT</name>
<protein>
    <submittedName>
        <fullName evidence="1">Uncharacterized protein</fullName>
    </submittedName>
</protein>
<organism evidence="1 2">
    <name type="scientific">Hymenobacter coccineus</name>
    <dbReference type="NCBI Taxonomy" id="1908235"/>
    <lineage>
        <taxon>Bacteria</taxon>
        <taxon>Pseudomonadati</taxon>
        <taxon>Bacteroidota</taxon>
        <taxon>Cytophagia</taxon>
        <taxon>Cytophagales</taxon>
        <taxon>Hymenobacteraceae</taxon>
        <taxon>Hymenobacter</taxon>
    </lineage>
</organism>
<gene>
    <name evidence="1" type="ORF">BEN49_03790</name>
</gene>
<proteinExistence type="predicted"/>
<sequence>MGQARAFSPTPGRGTFGAALPWAAGADSLAHRDVVLAQWIAASPYELVPKHLAGLRQLRGVAFDWGE</sequence>
<keyword evidence="2" id="KW-1185">Reference proteome</keyword>
<evidence type="ECO:0000313" key="2">
    <source>
        <dbReference type="Proteomes" id="UP000177506"/>
    </source>
</evidence>
<evidence type="ECO:0000313" key="1">
    <source>
        <dbReference type="EMBL" id="OGX91922.1"/>
    </source>
</evidence>